<evidence type="ECO:0008006" key="7">
    <source>
        <dbReference type="Google" id="ProtNLM"/>
    </source>
</evidence>
<dbReference type="InterPro" id="IPR011935">
    <property type="entry name" value="CHP02231"/>
</dbReference>
<comment type="caution">
    <text evidence="5">The sequence shown here is derived from an EMBL/GenBank/DDBJ whole genome shotgun (WGS) entry which is preliminary data.</text>
</comment>
<dbReference type="Proteomes" id="UP001218218">
    <property type="component" value="Unassembled WGS sequence"/>
</dbReference>
<gene>
    <name evidence="5" type="ORF">DFH08DRAFT_1086863</name>
</gene>
<dbReference type="SUPFAM" id="SSF51905">
    <property type="entry name" value="FAD/NAD(P)-binding domain"/>
    <property type="match status" value="1"/>
</dbReference>
<feature type="compositionally biased region" description="Low complexity" evidence="1">
    <location>
        <begin position="732"/>
        <end position="755"/>
    </location>
</feature>
<evidence type="ECO:0000259" key="3">
    <source>
        <dbReference type="Pfam" id="PF13598"/>
    </source>
</evidence>
<feature type="domain" description="FAD dependent oxidoreductase" evidence="2">
    <location>
        <begin position="15"/>
        <end position="85"/>
    </location>
</feature>
<sequence>MAIESASTQAALTIDFLIIGAGVSGLACAIALQRVGHRVVIIEREKKIGESNVSCGAQLPPNLSKIFYHWNLKPEVYEFAAKSQQIQISRLETGVRLGTHHWDEEVLREARGEFLFAHLSDLRKMMYDIAIGQGATIRLNTTAVALDPEQRTVTLDSGEILTADVIIGADGVFGLMRPLLLAEQNIQEAKEPVMCMYSAVIPKALVEKDPISKNFYEIDVVSMFSFFGNKQSALSHPTGGSPAFTFSLYRPWDAFSDAPADGMRAALEQPGSTQYYAMDVEDGAVLAKLFSHLQTHSQISDFLHAFQELRQARCETVLAVETGIIHYMAMPNSPDQVMRDRAMMAKSAADTGLFGEDKEESHDREWAEIKGVFGYDAEDEADNWWPSAPKATTSLKFSARENPIKGVTVYKSRKAEVVRIFSLDLKSGNTKIEITELPSCIDTQSVRVSGLGDARLFDVVCTTGNGLGTPKSSEAIRLLKARKLAFEGEKRVRDHESDLLVSYAKTLKGEHVSPTAMGDFLESFVSQGRKNLQAIAELDEKIVVLDRQIEVELQKEATKKGASTGEVTIVLGTDSEAHVDIKLTYIVSNASWESTYELHAATDNGKPSPSVSLHYRARITQSTGEDWTDTALTLSTVAASTIAKSIPWLNAIKIRPQSHPARQGGGLFGQKLVNNNAFGAFSNNAPVLGQAFGQMPVQQQQQAMQQQAMQQQAMQQQAMQQQAMQQQAMQQQQQQQQQQPQQQSGFGFGASAAFGQPLQQPSLFGGSAPPQQQTSSLFGTSTTSNVLEPGGGLEFETEDFEDIAVPNAMSAPTTIVTETPLAISYAVEGATTVPSDGTVHQVSVAVLPFEAKISHICTPRVDPRVYLQCHVKNTSEYRLLPGPVSVVLNDGFVSKTSITEINTNDTFTCTLGDDVATKVTYARSSKTVTSHGGSFQEVFNTTTYNTKITIYNKHPFALTDLVVRDIIPTCDDKRAKVLLRKPEGLADAKDGEVVKLAPPGLKVMWGKTWDGRAAEKDGRFEWAWSVDGGAKAVLEAEWELKAPTDVAWVESVAPSL</sequence>
<dbReference type="Pfam" id="PF01266">
    <property type="entry name" value="DAO"/>
    <property type="match status" value="1"/>
</dbReference>
<dbReference type="InterPro" id="IPR025554">
    <property type="entry name" value="DUF4140"/>
</dbReference>
<dbReference type="InterPro" id="IPR036188">
    <property type="entry name" value="FAD/NAD-bd_sf"/>
</dbReference>
<feature type="domain" description="DUF4139" evidence="3">
    <location>
        <begin position="581"/>
        <end position="1043"/>
    </location>
</feature>
<reference evidence="5" key="1">
    <citation type="submission" date="2023-03" db="EMBL/GenBank/DDBJ databases">
        <title>Massive genome expansion in bonnet fungi (Mycena s.s.) driven by repeated elements and novel gene families across ecological guilds.</title>
        <authorList>
            <consortium name="Lawrence Berkeley National Laboratory"/>
            <person name="Harder C.B."/>
            <person name="Miyauchi S."/>
            <person name="Viragh M."/>
            <person name="Kuo A."/>
            <person name="Thoen E."/>
            <person name="Andreopoulos B."/>
            <person name="Lu D."/>
            <person name="Skrede I."/>
            <person name="Drula E."/>
            <person name="Henrissat B."/>
            <person name="Morin E."/>
            <person name="Kohler A."/>
            <person name="Barry K."/>
            <person name="LaButti K."/>
            <person name="Morin E."/>
            <person name="Salamov A."/>
            <person name="Lipzen A."/>
            <person name="Mereny Z."/>
            <person name="Hegedus B."/>
            <person name="Baldrian P."/>
            <person name="Stursova M."/>
            <person name="Weitz H."/>
            <person name="Taylor A."/>
            <person name="Grigoriev I.V."/>
            <person name="Nagy L.G."/>
            <person name="Martin F."/>
            <person name="Kauserud H."/>
        </authorList>
    </citation>
    <scope>NUCLEOTIDE SEQUENCE</scope>
    <source>
        <strain evidence="5">CBHHK002</strain>
    </source>
</reference>
<dbReference type="InterPro" id="IPR037291">
    <property type="entry name" value="DUF4139"/>
</dbReference>
<dbReference type="Pfam" id="PF13598">
    <property type="entry name" value="DUF4139"/>
    <property type="match status" value="1"/>
</dbReference>
<evidence type="ECO:0000256" key="1">
    <source>
        <dbReference type="SAM" id="MobiDB-lite"/>
    </source>
</evidence>
<dbReference type="Gene3D" id="3.50.50.60">
    <property type="entry name" value="FAD/NAD(P)-binding domain"/>
    <property type="match status" value="1"/>
</dbReference>
<dbReference type="AlphaFoldDB" id="A0AAD6ZBR5"/>
<evidence type="ECO:0000313" key="6">
    <source>
        <dbReference type="Proteomes" id="UP001218218"/>
    </source>
</evidence>
<feature type="compositionally biased region" description="Polar residues" evidence="1">
    <location>
        <begin position="769"/>
        <end position="786"/>
    </location>
</feature>
<evidence type="ECO:0000259" key="2">
    <source>
        <dbReference type="Pfam" id="PF01266"/>
    </source>
</evidence>
<protein>
    <recommendedName>
        <fullName evidence="7">DUF4139 domain-containing protein</fullName>
    </recommendedName>
</protein>
<dbReference type="InterPro" id="IPR006076">
    <property type="entry name" value="FAD-dep_OxRdtase"/>
</dbReference>
<evidence type="ECO:0000259" key="4">
    <source>
        <dbReference type="Pfam" id="PF13600"/>
    </source>
</evidence>
<dbReference type="PRINTS" id="PR00420">
    <property type="entry name" value="RNGMNOXGNASE"/>
</dbReference>
<dbReference type="PANTHER" id="PTHR31005:SF8">
    <property type="entry name" value="DUF4139 DOMAIN-CONTAINING PROTEIN"/>
    <property type="match status" value="1"/>
</dbReference>
<accession>A0AAD6ZBR5</accession>
<evidence type="ECO:0000313" key="5">
    <source>
        <dbReference type="EMBL" id="KAJ7315319.1"/>
    </source>
</evidence>
<name>A0AAD6ZBR5_9AGAR</name>
<proteinExistence type="predicted"/>
<organism evidence="5 6">
    <name type="scientific">Mycena albidolilacea</name>
    <dbReference type="NCBI Taxonomy" id="1033008"/>
    <lineage>
        <taxon>Eukaryota</taxon>
        <taxon>Fungi</taxon>
        <taxon>Dikarya</taxon>
        <taxon>Basidiomycota</taxon>
        <taxon>Agaricomycotina</taxon>
        <taxon>Agaricomycetes</taxon>
        <taxon>Agaricomycetidae</taxon>
        <taxon>Agaricales</taxon>
        <taxon>Marasmiineae</taxon>
        <taxon>Mycenaceae</taxon>
        <taxon>Mycena</taxon>
    </lineage>
</organism>
<feature type="domain" description="DUF4140" evidence="4">
    <location>
        <begin position="407"/>
        <end position="490"/>
    </location>
</feature>
<feature type="region of interest" description="Disordered" evidence="1">
    <location>
        <begin position="732"/>
        <end position="793"/>
    </location>
</feature>
<dbReference type="Pfam" id="PF13600">
    <property type="entry name" value="DUF4140"/>
    <property type="match status" value="1"/>
</dbReference>
<keyword evidence="6" id="KW-1185">Reference proteome</keyword>
<dbReference type="PANTHER" id="PTHR31005">
    <property type="entry name" value="DUF4139 DOMAIN-CONTAINING PROTEIN"/>
    <property type="match status" value="1"/>
</dbReference>
<dbReference type="EMBL" id="JARIHO010000062">
    <property type="protein sequence ID" value="KAJ7315319.1"/>
    <property type="molecule type" value="Genomic_DNA"/>
</dbReference>